<feature type="transmembrane region" description="Helical" evidence="5">
    <location>
        <begin position="21"/>
        <end position="46"/>
    </location>
</feature>
<feature type="transmembrane region" description="Helical" evidence="5">
    <location>
        <begin position="132"/>
        <end position="152"/>
    </location>
</feature>
<keyword evidence="8" id="KW-1185">Reference proteome</keyword>
<dbReference type="InterPro" id="IPR007016">
    <property type="entry name" value="O-antigen_ligase-rel_domated"/>
</dbReference>
<evidence type="ECO:0000259" key="6">
    <source>
        <dbReference type="Pfam" id="PF04932"/>
    </source>
</evidence>
<feature type="transmembrane region" description="Helical" evidence="5">
    <location>
        <begin position="102"/>
        <end position="120"/>
    </location>
</feature>
<evidence type="ECO:0000256" key="5">
    <source>
        <dbReference type="SAM" id="Phobius"/>
    </source>
</evidence>
<keyword evidence="7" id="KW-0436">Ligase</keyword>
<feature type="transmembrane region" description="Helical" evidence="5">
    <location>
        <begin position="339"/>
        <end position="355"/>
    </location>
</feature>
<feature type="transmembrane region" description="Helical" evidence="5">
    <location>
        <begin position="164"/>
        <end position="185"/>
    </location>
</feature>
<evidence type="ECO:0000256" key="2">
    <source>
        <dbReference type="ARBA" id="ARBA00022692"/>
    </source>
</evidence>
<organism evidence="7 8">
    <name type="scientific">Winogradskyella pulchriflava</name>
    <dbReference type="NCBI Taxonomy" id="1110688"/>
    <lineage>
        <taxon>Bacteria</taxon>
        <taxon>Pseudomonadati</taxon>
        <taxon>Bacteroidota</taxon>
        <taxon>Flavobacteriia</taxon>
        <taxon>Flavobacteriales</taxon>
        <taxon>Flavobacteriaceae</taxon>
        <taxon>Winogradskyella</taxon>
    </lineage>
</organism>
<evidence type="ECO:0000256" key="1">
    <source>
        <dbReference type="ARBA" id="ARBA00004141"/>
    </source>
</evidence>
<evidence type="ECO:0000256" key="4">
    <source>
        <dbReference type="ARBA" id="ARBA00023136"/>
    </source>
</evidence>
<evidence type="ECO:0000313" key="8">
    <source>
        <dbReference type="Proteomes" id="UP001589832"/>
    </source>
</evidence>
<comment type="subcellular location">
    <subcellularLocation>
        <location evidence="1">Membrane</location>
        <topology evidence="1">Multi-pass membrane protein</topology>
    </subcellularLocation>
</comment>
<dbReference type="PANTHER" id="PTHR37422">
    <property type="entry name" value="TEICHURONIC ACID BIOSYNTHESIS PROTEIN TUAE"/>
    <property type="match status" value="1"/>
</dbReference>
<keyword evidence="3 5" id="KW-1133">Transmembrane helix</keyword>
<evidence type="ECO:0000313" key="7">
    <source>
        <dbReference type="EMBL" id="MFC0605711.1"/>
    </source>
</evidence>
<evidence type="ECO:0000256" key="3">
    <source>
        <dbReference type="ARBA" id="ARBA00022989"/>
    </source>
</evidence>
<keyword evidence="2 5" id="KW-0812">Transmembrane</keyword>
<accession>A0ABV6QE84</accession>
<dbReference type="Proteomes" id="UP001589832">
    <property type="component" value="Unassembled WGS sequence"/>
</dbReference>
<comment type="caution">
    <text evidence="7">The sequence shown here is derived from an EMBL/GenBank/DDBJ whole genome shotgun (WGS) entry which is preliminary data.</text>
</comment>
<dbReference type="InterPro" id="IPR051533">
    <property type="entry name" value="WaaL-like"/>
</dbReference>
<dbReference type="Pfam" id="PF04932">
    <property type="entry name" value="Wzy_C"/>
    <property type="match status" value="1"/>
</dbReference>
<feature type="transmembrane region" description="Helical" evidence="5">
    <location>
        <begin position="284"/>
        <end position="304"/>
    </location>
</feature>
<protein>
    <submittedName>
        <fullName evidence="7">O-antigen ligase family protein</fullName>
    </submittedName>
</protein>
<feature type="transmembrane region" description="Helical" evidence="5">
    <location>
        <begin position="197"/>
        <end position="217"/>
    </location>
</feature>
<dbReference type="PANTHER" id="PTHR37422:SF13">
    <property type="entry name" value="LIPOPOLYSACCHARIDE BIOSYNTHESIS PROTEIN PA4999-RELATED"/>
    <property type="match status" value="1"/>
</dbReference>
<keyword evidence="4 5" id="KW-0472">Membrane</keyword>
<reference evidence="7 8" key="1">
    <citation type="submission" date="2024-09" db="EMBL/GenBank/DDBJ databases">
        <authorList>
            <person name="Sun Q."/>
            <person name="Mori K."/>
        </authorList>
    </citation>
    <scope>NUCLEOTIDE SEQUENCE [LARGE SCALE GENOMIC DNA]</scope>
    <source>
        <strain evidence="7 8">NCAIM B.02481</strain>
    </source>
</reference>
<dbReference type="GO" id="GO:0016874">
    <property type="term" value="F:ligase activity"/>
    <property type="evidence" value="ECO:0007669"/>
    <property type="project" value="UniProtKB-KW"/>
</dbReference>
<sequence length="374" mass="42701">MKIIKYITLALVLLNLPSIGLFAYGGGVGAMLSYATILMLVIYYALEKKTTPNWWIFVIAMLYFIIGSLQYYGAPMVFMMELIKYFIFVIAGYELAKNVSTLELFVFFLIGALSVGVEAMSFTNDYGRYAGFYLNANVAGFICIYGYSTIYGLKSGTLKLLGQFVFTLMGLLTFSRTFIVIWLLLNVISLKVSIKNIRIFGIAFLIFSTLLLIDQVVGLNNPRFEQLKNIVSDDKKVSSEEISEDSRTETWAKFYDQIFEAPIIGNGYGTFSGKTNAMGVHNTYLMIIGEAGILPFFLFLIYMARLFFKSFMHFKAAPYLVMQTISLAVFLLANHNFFTFYYMTFAAMWIQYQLYKLDNPEDKKEEKEEKLLEV</sequence>
<dbReference type="EMBL" id="JBHLTQ010000007">
    <property type="protein sequence ID" value="MFC0605711.1"/>
    <property type="molecule type" value="Genomic_DNA"/>
</dbReference>
<name>A0ABV6QE84_9FLAO</name>
<proteinExistence type="predicted"/>
<feature type="transmembrane region" description="Helical" evidence="5">
    <location>
        <begin position="52"/>
        <end position="69"/>
    </location>
</feature>
<feature type="domain" description="O-antigen ligase-related" evidence="6">
    <location>
        <begin position="165"/>
        <end position="300"/>
    </location>
</feature>
<gene>
    <name evidence="7" type="ORF">ACFFGA_14165</name>
</gene>
<dbReference type="RefSeq" id="WP_386064984.1">
    <property type="nucleotide sequence ID" value="NZ_JBHLTQ010000007.1"/>
</dbReference>